<organism evidence="1">
    <name type="scientific">Lepeophtheirus salmonis</name>
    <name type="common">Salmon louse</name>
    <name type="synonym">Caligus salmonis</name>
    <dbReference type="NCBI Taxonomy" id="72036"/>
    <lineage>
        <taxon>Eukaryota</taxon>
        <taxon>Metazoa</taxon>
        <taxon>Ecdysozoa</taxon>
        <taxon>Arthropoda</taxon>
        <taxon>Crustacea</taxon>
        <taxon>Multicrustacea</taxon>
        <taxon>Hexanauplia</taxon>
        <taxon>Copepoda</taxon>
        <taxon>Siphonostomatoida</taxon>
        <taxon>Caligidae</taxon>
        <taxon>Lepeophtheirus</taxon>
    </lineage>
</organism>
<dbReference type="AlphaFoldDB" id="A0A0K2VKB4"/>
<reference evidence="1" key="1">
    <citation type="submission" date="2014-05" db="EMBL/GenBank/DDBJ databases">
        <authorList>
            <person name="Chronopoulou M."/>
        </authorList>
    </citation>
    <scope>NUCLEOTIDE SEQUENCE</scope>
    <source>
        <tissue evidence="1">Whole organism</tissue>
    </source>
</reference>
<protein>
    <submittedName>
        <fullName evidence="1">Uncharacterized protein</fullName>
    </submittedName>
</protein>
<dbReference type="EMBL" id="HACA01033296">
    <property type="protein sequence ID" value="CDW50657.1"/>
    <property type="molecule type" value="Transcribed_RNA"/>
</dbReference>
<evidence type="ECO:0000313" key="1">
    <source>
        <dbReference type="EMBL" id="CDW50657.1"/>
    </source>
</evidence>
<sequence length="109" mass="13100">VSFCLDFWKWRTRNLEYLPVEKQMCCRICRYKFAFSPHLELNTTHYPHLISRAWIFIYKIKLMMNASSQTLTLISQRCLLSILAKHIKNYDTQLSKGQTQLLKWSQQRG</sequence>
<proteinExistence type="predicted"/>
<name>A0A0K2VKB4_LEPSM</name>
<accession>A0A0K2VKB4</accession>
<feature type="non-terminal residue" evidence="1">
    <location>
        <position position="1"/>
    </location>
</feature>